<dbReference type="SMART" id="SM00220">
    <property type="entry name" value="S_TKc"/>
    <property type="match status" value="1"/>
</dbReference>
<proteinExistence type="predicted"/>
<keyword evidence="8" id="KW-1185">Reference proteome</keyword>
<feature type="non-terminal residue" evidence="7">
    <location>
        <position position="212"/>
    </location>
</feature>
<keyword evidence="1" id="KW-0723">Serine/threonine-protein kinase</keyword>
<evidence type="ECO:0000313" key="7">
    <source>
        <dbReference type="EMBL" id="KAB7507732.1"/>
    </source>
</evidence>
<sequence>GHFAIVRRCIEKSTRTEYAAKFIKKRRTTSSRRGLPVPVILREVEVLQNLGSHSNIISLHQVFDNGQNFILVLELVRGGELFEHISHKERLSEEEASLFVKQILEGVKHMHSLSVVHLDLKPENVLLLSRNHHHIKLIDFGLSRKVKSEEDIREMLSGTSPFMGETKQDIFCNISGVSYSFSEDLFPETSELAKDFISNLLVKDPRLAILNT</sequence>
<name>A0A5N5TNM1_9CRUS</name>
<dbReference type="GO" id="GO:0043065">
    <property type="term" value="P:positive regulation of apoptotic process"/>
    <property type="evidence" value="ECO:0007669"/>
    <property type="project" value="TreeGrafter"/>
</dbReference>
<keyword evidence="2" id="KW-0808">Transferase</keyword>
<gene>
    <name evidence="7" type="primary">DAPK3</name>
    <name evidence="7" type="ORF">Anas_07871</name>
</gene>
<dbReference type="GO" id="GO:0004674">
    <property type="term" value="F:protein serine/threonine kinase activity"/>
    <property type="evidence" value="ECO:0007669"/>
    <property type="project" value="UniProtKB-KW"/>
</dbReference>
<dbReference type="InterPro" id="IPR008271">
    <property type="entry name" value="Ser/Thr_kinase_AS"/>
</dbReference>
<evidence type="ECO:0000259" key="6">
    <source>
        <dbReference type="PROSITE" id="PS50011"/>
    </source>
</evidence>
<keyword evidence="3" id="KW-0547">Nucleotide-binding</keyword>
<protein>
    <submittedName>
        <fullName evidence="7">Death-associated protein kinase 3</fullName>
    </submittedName>
</protein>
<dbReference type="GO" id="GO:0005524">
    <property type="term" value="F:ATP binding"/>
    <property type="evidence" value="ECO:0007669"/>
    <property type="project" value="UniProtKB-KW"/>
</dbReference>
<evidence type="ECO:0000313" key="8">
    <source>
        <dbReference type="Proteomes" id="UP000326759"/>
    </source>
</evidence>
<feature type="non-terminal residue" evidence="7">
    <location>
        <position position="1"/>
    </location>
</feature>
<evidence type="ECO:0000256" key="5">
    <source>
        <dbReference type="ARBA" id="ARBA00022840"/>
    </source>
</evidence>
<evidence type="ECO:0000256" key="1">
    <source>
        <dbReference type="ARBA" id="ARBA00022527"/>
    </source>
</evidence>
<dbReference type="PROSITE" id="PS00108">
    <property type="entry name" value="PROTEIN_KINASE_ST"/>
    <property type="match status" value="1"/>
</dbReference>
<dbReference type="PANTHER" id="PTHR24342:SF14">
    <property type="entry name" value="DEATH-ASSOCIATED PROTEIN KINASE DAPK-1"/>
    <property type="match status" value="1"/>
</dbReference>
<organism evidence="7 8">
    <name type="scientific">Armadillidium nasatum</name>
    <dbReference type="NCBI Taxonomy" id="96803"/>
    <lineage>
        <taxon>Eukaryota</taxon>
        <taxon>Metazoa</taxon>
        <taxon>Ecdysozoa</taxon>
        <taxon>Arthropoda</taxon>
        <taxon>Crustacea</taxon>
        <taxon>Multicrustacea</taxon>
        <taxon>Malacostraca</taxon>
        <taxon>Eumalacostraca</taxon>
        <taxon>Peracarida</taxon>
        <taxon>Isopoda</taxon>
        <taxon>Oniscidea</taxon>
        <taxon>Crinocheta</taxon>
        <taxon>Armadillidiidae</taxon>
        <taxon>Armadillidium</taxon>
    </lineage>
</organism>
<evidence type="ECO:0000256" key="4">
    <source>
        <dbReference type="ARBA" id="ARBA00022777"/>
    </source>
</evidence>
<dbReference type="Gene3D" id="3.30.200.20">
    <property type="entry name" value="Phosphorylase Kinase, domain 1"/>
    <property type="match status" value="1"/>
</dbReference>
<feature type="domain" description="Protein kinase" evidence="6">
    <location>
        <begin position="1"/>
        <end position="212"/>
    </location>
</feature>
<dbReference type="GO" id="GO:0005634">
    <property type="term" value="C:nucleus"/>
    <property type="evidence" value="ECO:0007669"/>
    <property type="project" value="TreeGrafter"/>
</dbReference>
<dbReference type="AlphaFoldDB" id="A0A5N5TNM1"/>
<dbReference type="PANTHER" id="PTHR24342">
    <property type="entry name" value="SERINE/THREONINE-PROTEIN KINASE 17"/>
    <property type="match status" value="1"/>
</dbReference>
<dbReference type="OrthoDB" id="504170at2759"/>
<dbReference type="Proteomes" id="UP000326759">
    <property type="component" value="Unassembled WGS sequence"/>
</dbReference>
<dbReference type="SUPFAM" id="SSF56112">
    <property type="entry name" value="Protein kinase-like (PK-like)"/>
    <property type="match status" value="1"/>
</dbReference>
<dbReference type="EMBL" id="SEYY01000243">
    <property type="protein sequence ID" value="KAB7507732.1"/>
    <property type="molecule type" value="Genomic_DNA"/>
</dbReference>
<evidence type="ECO:0000256" key="2">
    <source>
        <dbReference type="ARBA" id="ARBA00022679"/>
    </source>
</evidence>
<comment type="caution">
    <text evidence="7">The sequence shown here is derived from an EMBL/GenBank/DDBJ whole genome shotgun (WGS) entry which is preliminary data.</text>
</comment>
<accession>A0A5N5TNM1</accession>
<dbReference type="Gene3D" id="1.10.510.10">
    <property type="entry name" value="Transferase(Phosphotransferase) domain 1"/>
    <property type="match status" value="1"/>
</dbReference>
<dbReference type="InterPro" id="IPR011009">
    <property type="entry name" value="Kinase-like_dom_sf"/>
</dbReference>
<keyword evidence="5" id="KW-0067">ATP-binding</keyword>
<reference evidence="7 8" key="1">
    <citation type="journal article" date="2019" name="PLoS Biol.">
        <title>Sex chromosomes control vertical transmission of feminizing Wolbachia symbionts in an isopod.</title>
        <authorList>
            <person name="Becking T."/>
            <person name="Chebbi M.A."/>
            <person name="Giraud I."/>
            <person name="Moumen B."/>
            <person name="Laverre T."/>
            <person name="Caubet Y."/>
            <person name="Peccoud J."/>
            <person name="Gilbert C."/>
            <person name="Cordaux R."/>
        </authorList>
    </citation>
    <scope>NUCLEOTIDE SEQUENCE [LARGE SCALE GENOMIC DNA]</scope>
    <source>
        <strain evidence="7">ANa2</strain>
        <tissue evidence="7">Whole body excluding digestive tract and cuticle</tissue>
    </source>
</reference>
<keyword evidence="4 7" id="KW-0418">Kinase</keyword>
<dbReference type="Pfam" id="PF00069">
    <property type="entry name" value="Pkinase"/>
    <property type="match status" value="1"/>
</dbReference>
<dbReference type="PROSITE" id="PS50011">
    <property type="entry name" value="PROTEIN_KINASE_DOM"/>
    <property type="match status" value="1"/>
</dbReference>
<dbReference type="GO" id="GO:0035556">
    <property type="term" value="P:intracellular signal transduction"/>
    <property type="evidence" value="ECO:0007669"/>
    <property type="project" value="TreeGrafter"/>
</dbReference>
<evidence type="ECO:0000256" key="3">
    <source>
        <dbReference type="ARBA" id="ARBA00022741"/>
    </source>
</evidence>
<dbReference type="InterPro" id="IPR000719">
    <property type="entry name" value="Prot_kinase_dom"/>
</dbReference>